<dbReference type="Pfam" id="PF02362">
    <property type="entry name" value="B3"/>
    <property type="match status" value="3"/>
</dbReference>
<evidence type="ECO:0000256" key="1">
    <source>
        <dbReference type="ARBA" id="ARBA00004123"/>
    </source>
</evidence>
<keyword evidence="9" id="KW-1185">Reference proteome</keyword>
<organism evidence="8 9">
    <name type="scientific">Eleusine coracana subsp. coracana</name>
    <dbReference type="NCBI Taxonomy" id="191504"/>
    <lineage>
        <taxon>Eukaryota</taxon>
        <taxon>Viridiplantae</taxon>
        <taxon>Streptophyta</taxon>
        <taxon>Embryophyta</taxon>
        <taxon>Tracheophyta</taxon>
        <taxon>Spermatophyta</taxon>
        <taxon>Magnoliopsida</taxon>
        <taxon>Liliopsida</taxon>
        <taxon>Poales</taxon>
        <taxon>Poaceae</taxon>
        <taxon>PACMAD clade</taxon>
        <taxon>Chloridoideae</taxon>
        <taxon>Cynodonteae</taxon>
        <taxon>Eleusininae</taxon>
        <taxon>Eleusine</taxon>
    </lineage>
</organism>
<dbReference type="GO" id="GO:0005634">
    <property type="term" value="C:nucleus"/>
    <property type="evidence" value="ECO:0007669"/>
    <property type="project" value="UniProtKB-SubCell"/>
</dbReference>
<dbReference type="PROSITE" id="PS50863">
    <property type="entry name" value="B3"/>
    <property type="match status" value="3"/>
</dbReference>
<keyword evidence="5" id="KW-0539">Nucleus</keyword>
<dbReference type="CDD" id="cd10017">
    <property type="entry name" value="B3_DNA"/>
    <property type="match status" value="3"/>
</dbReference>
<dbReference type="InterPro" id="IPR003340">
    <property type="entry name" value="B3_DNA-bd"/>
</dbReference>
<evidence type="ECO:0000313" key="9">
    <source>
        <dbReference type="Proteomes" id="UP001054889"/>
    </source>
</evidence>
<reference evidence="8" key="1">
    <citation type="journal article" date="2018" name="DNA Res.">
        <title>Multiple hybrid de novo genome assembly of finger millet, an orphan allotetraploid crop.</title>
        <authorList>
            <person name="Hatakeyama M."/>
            <person name="Aluri S."/>
            <person name="Balachadran M.T."/>
            <person name="Sivarajan S.R."/>
            <person name="Patrignani A."/>
            <person name="Gruter S."/>
            <person name="Poveda L."/>
            <person name="Shimizu-Inatsugi R."/>
            <person name="Baeten J."/>
            <person name="Francoijs K.J."/>
            <person name="Nataraja K.N."/>
            <person name="Reddy Y.A.N."/>
            <person name="Phadnis S."/>
            <person name="Ravikumar R.L."/>
            <person name="Schlapbach R."/>
            <person name="Sreeman S.M."/>
            <person name="Shimizu K.K."/>
        </authorList>
    </citation>
    <scope>NUCLEOTIDE SEQUENCE</scope>
</reference>
<dbReference type="InterPro" id="IPR039218">
    <property type="entry name" value="REM_fam"/>
</dbReference>
<dbReference type="SMART" id="SM01019">
    <property type="entry name" value="B3"/>
    <property type="match status" value="3"/>
</dbReference>
<dbReference type="Gene3D" id="2.40.330.10">
    <property type="entry name" value="DNA-binding pseudobarrel domain"/>
    <property type="match status" value="3"/>
</dbReference>
<evidence type="ECO:0000256" key="6">
    <source>
        <dbReference type="SAM" id="MobiDB-lite"/>
    </source>
</evidence>
<feature type="domain" description="TF-B3" evidence="7">
    <location>
        <begin position="318"/>
        <end position="402"/>
    </location>
</feature>
<dbReference type="PANTHER" id="PTHR31674:SF86">
    <property type="entry name" value="B3 DOMAIN-CONTAINING PROTEIN OS04G0347400-RELATED"/>
    <property type="match status" value="1"/>
</dbReference>
<comment type="caution">
    <text evidence="8">The sequence shown here is derived from an EMBL/GenBank/DDBJ whole genome shotgun (WGS) entry which is preliminary data.</text>
</comment>
<keyword evidence="2" id="KW-0805">Transcription regulation</keyword>
<name>A0AAV5DQ61_ELECO</name>
<evidence type="ECO:0000256" key="4">
    <source>
        <dbReference type="ARBA" id="ARBA00023163"/>
    </source>
</evidence>
<evidence type="ECO:0000256" key="5">
    <source>
        <dbReference type="ARBA" id="ARBA00023242"/>
    </source>
</evidence>
<evidence type="ECO:0000256" key="3">
    <source>
        <dbReference type="ARBA" id="ARBA00023125"/>
    </source>
</evidence>
<reference evidence="8" key="2">
    <citation type="submission" date="2021-12" db="EMBL/GenBank/DDBJ databases">
        <title>Resequencing data analysis of finger millet.</title>
        <authorList>
            <person name="Hatakeyama M."/>
            <person name="Aluri S."/>
            <person name="Balachadran M.T."/>
            <person name="Sivarajan S.R."/>
            <person name="Poveda L."/>
            <person name="Shimizu-Inatsugi R."/>
            <person name="Schlapbach R."/>
            <person name="Sreeman S.M."/>
            <person name="Shimizu K.K."/>
        </authorList>
    </citation>
    <scope>NUCLEOTIDE SEQUENCE</scope>
</reference>
<accession>A0AAV5DQ61</accession>
<dbReference type="Proteomes" id="UP001054889">
    <property type="component" value="Unassembled WGS sequence"/>
</dbReference>
<keyword evidence="3" id="KW-0238">DNA-binding</keyword>
<comment type="subcellular location">
    <subcellularLocation>
        <location evidence="1">Nucleus</location>
    </subcellularLocation>
</comment>
<dbReference type="PANTHER" id="PTHR31674">
    <property type="entry name" value="B3 DOMAIN-CONTAINING PROTEIN REM-LIKE 3-RELATED"/>
    <property type="match status" value="1"/>
</dbReference>
<dbReference type="AlphaFoldDB" id="A0AAV5DQ61"/>
<protein>
    <recommendedName>
        <fullName evidence="7">TF-B3 domain-containing protein</fullName>
    </recommendedName>
</protein>
<dbReference type="SUPFAM" id="SSF101936">
    <property type="entry name" value="DNA-binding pseudobarrel domain"/>
    <property type="match status" value="3"/>
</dbReference>
<evidence type="ECO:0000259" key="7">
    <source>
        <dbReference type="PROSITE" id="PS50863"/>
    </source>
</evidence>
<sequence length="402" mass="44339">MGPSGDHTGAPAISRHLKVLLPSSLQKLRISGELARRLINGDARSGGTAMLVSPLNGKVWRVEVTWDGDGAFLGRGWQDFVAEHGIGALWFLVFRHEIGGVVTIKAFDTSCCLREFNRPRNVAAENPSDTAGGSRRPQFMKIIPPEFVRNHITEAGRNSRLAVLLNLCGKYWRVEDEKDRLGNVFFSGAWSRFLASNGITEGEALLLRYEGNLMFTVKVFGVNGCQKSFKSAIMSGLQKIGQTVPMMREEDGAASSSTGKRKRSNEVPSIAETKPASSSTPSKRKTAAEAGTNFCTYDIGPPSWIRKKMNAYALKHHLPVPSTFCKAIGFSEPCEITLRTSTGNGATRSWQVRGCAYSWSRHRQLGKGWTSFCRHNRLKEGDVCIFNVIESTPWHVDIARCS</sequence>
<dbReference type="EMBL" id="BQKI01000040">
    <property type="protein sequence ID" value="GJN13184.1"/>
    <property type="molecule type" value="Genomic_DNA"/>
</dbReference>
<dbReference type="GO" id="GO:0003677">
    <property type="term" value="F:DNA binding"/>
    <property type="evidence" value="ECO:0007669"/>
    <property type="project" value="UniProtKB-KW"/>
</dbReference>
<feature type="domain" description="TF-B3" evidence="7">
    <location>
        <begin position="13"/>
        <end position="110"/>
    </location>
</feature>
<feature type="domain" description="TF-B3" evidence="7">
    <location>
        <begin position="142"/>
        <end position="223"/>
    </location>
</feature>
<gene>
    <name evidence="8" type="primary">ga31528</name>
    <name evidence="8" type="ORF">PR202_ga31528</name>
</gene>
<keyword evidence="4" id="KW-0804">Transcription</keyword>
<dbReference type="InterPro" id="IPR015300">
    <property type="entry name" value="DNA-bd_pseudobarrel_sf"/>
</dbReference>
<evidence type="ECO:0000313" key="8">
    <source>
        <dbReference type="EMBL" id="GJN13184.1"/>
    </source>
</evidence>
<proteinExistence type="predicted"/>
<evidence type="ECO:0000256" key="2">
    <source>
        <dbReference type="ARBA" id="ARBA00023015"/>
    </source>
</evidence>
<feature type="region of interest" description="Disordered" evidence="6">
    <location>
        <begin position="249"/>
        <end position="287"/>
    </location>
</feature>